<name>A0A4P2Q994_SORCE</name>
<dbReference type="RefSeq" id="WP_129352947.1">
    <property type="nucleotide sequence ID" value="NZ_CP012670.1"/>
</dbReference>
<evidence type="ECO:0000313" key="1">
    <source>
        <dbReference type="EMBL" id="AUX25786.1"/>
    </source>
</evidence>
<dbReference type="PANTHER" id="PTHR34817">
    <property type="entry name" value="NUCLEOTIDYLTRANSFERASE"/>
    <property type="match status" value="1"/>
</dbReference>
<dbReference type="OrthoDB" id="9796845at2"/>
<accession>A0A4P2Q994</accession>
<dbReference type="Proteomes" id="UP000295781">
    <property type="component" value="Chromosome"/>
</dbReference>
<dbReference type="AlphaFoldDB" id="A0A4P2Q994"/>
<dbReference type="InterPro" id="IPR018775">
    <property type="entry name" value="RlaP"/>
</dbReference>
<evidence type="ECO:0000313" key="2">
    <source>
        <dbReference type="Proteomes" id="UP000295781"/>
    </source>
</evidence>
<dbReference type="PANTHER" id="PTHR34817:SF1">
    <property type="entry name" value="NUCLEOTIDYLTRANSFERASE"/>
    <property type="match status" value="1"/>
</dbReference>
<gene>
    <name evidence="1" type="ORF">SOCEGT47_063380</name>
</gene>
<proteinExistence type="predicted"/>
<reference evidence="1 2" key="1">
    <citation type="submission" date="2015-09" db="EMBL/GenBank/DDBJ databases">
        <title>Sorangium comparison.</title>
        <authorList>
            <person name="Zaburannyi N."/>
            <person name="Bunk B."/>
            <person name="Overmann J."/>
            <person name="Mueller R."/>
        </authorList>
    </citation>
    <scope>NUCLEOTIDE SEQUENCE [LARGE SCALE GENOMIC DNA]</scope>
    <source>
        <strain evidence="1 2">So ceGT47</strain>
    </source>
</reference>
<protein>
    <recommendedName>
        <fullName evidence="3">Nucleotidyltransferase</fullName>
    </recommendedName>
</protein>
<sequence length="259" mass="28138">MNTEVLEQHQQEVASRVIAEEEAKRSHLVIALSGAHAYGFPSPDSDLDLKAVHVEPTAQLLGLLRSSASPSRMEVVDGVEIDYTSNEIHPVLLGVLQGNGNYIERILGPLQLLASPELASLRPLVAAALSRRIFRHYVGFATSQLRAWETGGRTSVKKLLYVLRTALTGAHALRTGEIVTDVTALLDPYGFGAARELIEAKRAGEKTTLTPEAADRWAEQASRAFSTLEAAHDSAVLPAEPPNARELDAWLLALRKARL</sequence>
<dbReference type="Pfam" id="PF10127">
    <property type="entry name" value="RlaP"/>
    <property type="match status" value="1"/>
</dbReference>
<organism evidence="1 2">
    <name type="scientific">Sorangium cellulosum</name>
    <name type="common">Polyangium cellulosum</name>
    <dbReference type="NCBI Taxonomy" id="56"/>
    <lineage>
        <taxon>Bacteria</taxon>
        <taxon>Pseudomonadati</taxon>
        <taxon>Myxococcota</taxon>
        <taxon>Polyangia</taxon>
        <taxon>Polyangiales</taxon>
        <taxon>Polyangiaceae</taxon>
        <taxon>Sorangium</taxon>
    </lineage>
</organism>
<dbReference type="EMBL" id="CP012670">
    <property type="protein sequence ID" value="AUX25786.1"/>
    <property type="molecule type" value="Genomic_DNA"/>
</dbReference>
<evidence type="ECO:0008006" key="3">
    <source>
        <dbReference type="Google" id="ProtNLM"/>
    </source>
</evidence>